<comment type="similarity">
    <text evidence="9 10">Belongs to the peptidase M15D family.</text>
</comment>
<keyword evidence="8 10" id="KW-0961">Cell wall biogenesis/degradation</keyword>
<dbReference type="PANTHER" id="PTHR43126">
    <property type="entry name" value="D-ALANYL-D-ALANINE DIPEPTIDASE"/>
    <property type="match status" value="1"/>
</dbReference>
<evidence type="ECO:0000256" key="5">
    <source>
        <dbReference type="ARBA" id="ARBA00022833"/>
    </source>
</evidence>
<evidence type="ECO:0000256" key="10">
    <source>
        <dbReference type="PIRNR" id="PIRNR026671"/>
    </source>
</evidence>
<evidence type="ECO:0000313" key="12">
    <source>
        <dbReference type="Proteomes" id="UP000016600"/>
    </source>
</evidence>
<feature type="binding site" evidence="9">
    <location>
        <position position="225"/>
    </location>
    <ligand>
        <name>Zn(2+)</name>
        <dbReference type="ChEBI" id="CHEBI:29105"/>
        <note>catalytic</note>
    </ligand>
</feature>
<name>U2L9L3_9BACT</name>
<sequence>MTIRIGRQHLAVLFMPNDVMKKTILLFAMCALGLWAAAQRSGKTAESLEKQGLVDVRKLDKSIFVSLMYARADNFTGSVLYGDLREAYLHPQAAEALVKAQRRLKALRPDLSLKVYDAARPMTIQQRMWDKVKNTPKDFYVSNPAHGGGLHNYGLAVDITLCDLRGDSLPMGTRVDAMTPLSHIDREAELVAARRISRQAQLNRELLRSVMQFAGFRPLRTEWWHFNFRTRAQAKKYYRVIE</sequence>
<dbReference type="Pfam" id="PF01427">
    <property type="entry name" value="Peptidase_M15"/>
    <property type="match status" value="1"/>
</dbReference>
<keyword evidence="6 9" id="KW-0224">Dipeptidase</keyword>
<dbReference type="Proteomes" id="UP000016600">
    <property type="component" value="Unassembled WGS sequence"/>
</dbReference>
<feature type="binding site" evidence="9">
    <location>
        <position position="158"/>
    </location>
    <ligand>
        <name>Zn(2+)</name>
        <dbReference type="ChEBI" id="CHEBI:29105"/>
        <note>catalytic</note>
    </ligand>
</feature>
<keyword evidence="12" id="KW-1185">Reference proteome</keyword>
<proteinExistence type="inferred from homology"/>
<dbReference type="AlphaFoldDB" id="U2L9L3"/>
<feature type="active site" description="Proton donor/acceptor" evidence="9">
    <location>
        <position position="222"/>
    </location>
</feature>
<dbReference type="InterPro" id="IPR009045">
    <property type="entry name" value="Zn_M74/Hedgehog-like"/>
</dbReference>
<evidence type="ECO:0000256" key="4">
    <source>
        <dbReference type="ARBA" id="ARBA00022801"/>
    </source>
</evidence>
<dbReference type="HAMAP" id="MF_01924">
    <property type="entry name" value="A_A_dipeptidase"/>
    <property type="match status" value="1"/>
</dbReference>
<dbReference type="Gene3D" id="3.30.1380.10">
    <property type="match status" value="1"/>
</dbReference>
<dbReference type="EMBL" id="AWET01000032">
    <property type="protein sequence ID" value="ERK01026.1"/>
    <property type="molecule type" value="Genomic_DNA"/>
</dbReference>
<dbReference type="SUPFAM" id="SSF55166">
    <property type="entry name" value="Hedgehog/DD-peptidase"/>
    <property type="match status" value="1"/>
</dbReference>
<dbReference type="PANTHER" id="PTHR43126:SF2">
    <property type="entry name" value="D-ALANYL-D-ALANINE DIPEPTIDASE"/>
    <property type="match status" value="1"/>
</dbReference>
<comment type="cofactor">
    <cofactor evidence="9">
        <name>Zn(2+)</name>
        <dbReference type="ChEBI" id="CHEBI:29105"/>
    </cofactor>
    <text evidence="9">Binds 1 zinc ion per subunit.</text>
</comment>
<comment type="catalytic activity">
    <reaction evidence="1 9 10">
        <text>D-alanyl-D-alanine + H2O = 2 D-alanine</text>
        <dbReference type="Rhea" id="RHEA:20661"/>
        <dbReference type="ChEBI" id="CHEBI:15377"/>
        <dbReference type="ChEBI" id="CHEBI:57416"/>
        <dbReference type="ChEBI" id="CHEBI:57822"/>
        <dbReference type="EC" id="3.4.13.22"/>
    </reaction>
</comment>
<comment type="function">
    <text evidence="9 10">Catalyzes hydrolysis of the D-alanyl-D-alanine dipeptide.</text>
</comment>
<dbReference type="GO" id="GO:0071555">
    <property type="term" value="P:cell wall organization"/>
    <property type="evidence" value="ECO:0007669"/>
    <property type="project" value="UniProtKB-KW"/>
</dbReference>
<evidence type="ECO:0000256" key="1">
    <source>
        <dbReference type="ARBA" id="ARBA00001362"/>
    </source>
</evidence>
<dbReference type="InterPro" id="IPR000755">
    <property type="entry name" value="A_A_dipeptidase"/>
</dbReference>
<evidence type="ECO:0000256" key="8">
    <source>
        <dbReference type="ARBA" id="ARBA00023316"/>
    </source>
</evidence>
<keyword evidence="7 9" id="KW-0482">Metalloprotease</keyword>
<protein>
    <recommendedName>
        <fullName evidence="9 10">D-alanyl-D-alanine dipeptidase</fullName>
        <shortName evidence="9 10">D-Ala-D-Ala dipeptidase</shortName>
        <ecNumber evidence="9 10">3.4.13.22</ecNumber>
    </recommendedName>
</protein>
<dbReference type="EC" id="3.4.13.22" evidence="9 10"/>
<keyword evidence="2 9" id="KW-0645">Protease</keyword>
<dbReference type="CDD" id="cd14840">
    <property type="entry name" value="D-Ala-D-Ala_dipeptidase_Aad"/>
    <property type="match status" value="1"/>
</dbReference>
<keyword evidence="5 9" id="KW-0862">Zinc</keyword>
<dbReference type="GO" id="GO:0160237">
    <property type="term" value="F:D-Ala-D-Ala dipeptidase activity"/>
    <property type="evidence" value="ECO:0007669"/>
    <property type="project" value="UniProtKB-EC"/>
</dbReference>
<accession>U2L9L3</accession>
<dbReference type="GO" id="GO:0008237">
    <property type="term" value="F:metallopeptidase activity"/>
    <property type="evidence" value="ECO:0007669"/>
    <property type="project" value="UniProtKB-KW"/>
</dbReference>
<evidence type="ECO:0000256" key="6">
    <source>
        <dbReference type="ARBA" id="ARBA00022997"/>
    </source>
</evidence>
<evidence type="ECO:0000256" key="9">
    <source>
        <dbReference type="HAMAP-Rule" id="MF_01924"/>
    </source>
</evidence>
<feature type="site" description="Transition state stabilizer" evidence="9">
    <location>
        <position position="120"/>
    </location>
</feature>
<dbReference type="PIRSF" id="PIRSF026671">
    <property type="entry name" value="AA_dipeptidase"/>
    <property type="match status" value="1"/>
</dbReference>
<keyword evidence="4 9" id="KW-0378">Hydrolase</keyword>
<gene>
    <name evidence="11" type="primary">ddpX</name>
    <name evidence="11" type="ORF">HMPREF1218_0928</name>
</gene>
<evidence type="ECO:0000313" key="11">
    <source>
        <dbReference type="EMBL" id="ERK01026.1"/>
    </source>
</evidence>
<dbReference type="GO" id="GO:0006508">
    <property type="term" value="P:proteolysis"/>
    <property type="evidence" value="ECO:0007669"/>
    <property type="project" value="UniProtKB-KW"/>
</dbReference>
<comment type="caution">
    <text evidence="11">The sequence shown here is derived from an EMBL/GenBank/DDBJ whole genome shotgun (WGS) entry which is preliminary data.</text>
</comment>
<evidence type="ECO:0000256" key="7">
    <source>
        <dbReference type="ARBA" id="ARBA00023049"/>
    </source>
</evidence>
<dbReference type="PATRIC" id="fig|1081904.3.peg.1376"/>
<evidence type="ECO:0000256" key="2">
    <source>
        <dbReference type="ARBA" id="ARBA00022670"/>
    </source>
</evidence>
<feature type="binding site" evidence="9">
    <location>
        <position position="151"/>
    </location>
    <ligand>
        <name>Zn(2+)</name>
        <dbReference type="ChEBI" id="CHEBI:29105"/>
        <note>catalytic</note>
    </ligand>
</feature>
<dbReference type="GO" id="GO:0008270">
    <property type="term" value="F:zinc ion binding"/>
    <property type="evidence" value="ECO:0007669"/>
    <property type="project" value="UniProtKB-UniRule"/>
</dbReference>
<organism evidence="11 12">
    <name type="scientific">Hoylesella pleuritidis F0068</name>
    <dbReference type="NCBI Taxonomy" id="1081904"/>
    <lineage>
        <taxon>Bacteria</taxon>
        <taxon>Pseudomonadati</taxon>
        <taxon>Bacteroidota</taxon>
        <taxon>Bacteroidia</taxon>
        <taxon>Bacteroidales</taxon>
        <taxon>Prevotellaceae</taxon>
        <taxon>Hoylesella</taxon>
    </lineage>
</organism>
<reference evidence="11 12" key="1">
    <citation type="submission" date="2013-08" db="EMBL/GenBank/DDBJ databases">
        <authorList>
            <person name="Durkin A.S."/>
            <person name="Haft D.R."/>
            <person name="McCorrison J."/>
            <person name="Torralba M."/>
            <person name="Gillis M."/>
            <person name="Haft D.H."/>
            <person name="Methe B."/>
            <person name="Sutton G."/>
            <person name="Nelson K.E."/>
        </authorList>
    </citation>
    <scope>NUCLEOTIDE SEQUENCE [LARGE SCALE GENOMIC DNA]</scope>
    <source>
        <strain evidence="11 12">F0068</strain>
    </source>
</reference>
<keyword evidence="3 9" id="KW-0479">Metal-binding</keyword>
<evidence type="ECO:0000256" key="3">
    <source>
        <dbReference type="ARBA" id="ARBA00022723"/>
    </source>
</evidence>